<comment type="similarity">
    <text evidence="1">Belongs to the CsgA/CsgB family.</text>
</comment>
<feature type="transmembrane region" description="Helical" evidence="3">
    <location>
        <begin position="43"/>
        <end position="68"/>
    </location>
</feature>
<dbReference type="Pfam" id="PF07012">
    <property type="entry name" value="Curlin_rpt"/>
    <property type="match status" value="2"/>
</dbReference>
<evidence type="ECO:0000313" key="5">
    <source>
        <dbReference type="Proteomes" id="UP000218890"/>
    </source>
</evidence>
<keyword evidence="3" id="KW-0472">Membrane</keyword>
<evidence type="ECO:0000313" key="4">
    <source>
        <dbReference type="EMBL" id="BAU58257.2"/>
    </source>
</evidence>
<organism evidence="4 5">
    <name type="scientific">Halorhodospira halochloris</name>
    <name type="common">Ectothiorhodospira halochloris</name>
    <dbReference type="NCBI Taxonomy" id="1052"/>
    <lineage>
        <taxon>Bacteria</taxon>
        <taxon>Pseudomonadati</taxon>
        <taxon>Pseudomonadota</taxon>
        <taxon>Gammaproteobacteria</taxon>
        <taxon>Chromatiales</taxon>
        <taxon>Ectothiorhodospiraceae</taxon>
        <taxon>Halorhodospira</taxon>
    </lineage>
</organism>
<accession>A0A110B5Y3</accession>
<dbReference type="GO" id="GO:0009289">
    <property type="term" value="C:pilus"/>
    <property type="evidence" value="ECO:0007669"/>
    <property type="project" value="InterPro"/>
</dbReference>
<reference evidence="4" key="1">
    <citation type="submission" date="2016-02" db="EMBL/GenBank/DDBJ databases">
        <title>Halorhodospira halochloris DSM-1059 complete genome, version 2.</title>
        <authorList>
            <person name="Tsukatani Y."/>
        </authorList>
    </citation>
    <scope>NUCLEOTIDE SEQUENCE</scope>
    <source>
        <strain evidence="4">DSM 1059</strain>
    </source>
</reference>
<name>A0A110B5Y3_HALHR</name>
<dbReference type="KEGG" id="hhk:HH1059_15500"/>
<dbReference type="Proteomes" id="UP000218890">
    <property type="component" value="Chromosome"/>
</dbReference>
<gene>
    <name evidence="4" type="ORF">HH1059_15500</name>
</gene>
<keyword evidence="3" id="KW-0812">Transmembrane</keyword>
<proteinExistence type="inferred from homology"/>
<evidence type="ECO:0000256" key="1">
    <source>
        <dbReference type="ARBA" id="ARBA00009766"/>
    </source>
</evidence>
<evidence type="ECO:0000256" key="2">
    <source>
        <dbReference type="ARBA" id="ARBA00022729"/>
    </source>
</evidence>
<evidence type="ECO:0000256" key="3">
    <source>
        <dbReference type="SAM" id="Phobius"/>
    </source>
</evidence>
<evidence type="ECO:0008006" key="6">
    <source>
        <dbReference type="Google" id="ProtNLM"/>
    </source>
</evidence>
<keyword evidence="3" id="KW-1133">Transmembrane helix</keyword>
<keyword evidence="5" id="KW-1185">Reference proteome</keyword>
<sequence length="216" mass="23367">MRRAWHEDNNIALLLGFSEQACGCRPQQRGNQPRLRSFSRRPCVSAGAITLVLLLVVILLAPAAVWAYELSGIGEGDLAAPELYIGSNIDHSTSNAPAPGSMDGNWASVIQTGEKHWVSIEQYGRDNIAYIQQSGEGHYAALVQQGNNNWSEIIQSGNGGHRATVNQYGNDNKASLEQVGAVAHNVEIDQIGDGNQINVRQNGAVGSYISVRQEFN</sequence>
<dbReference type="AlphaFoldDB" id="A0A110B5Y3"/>
<dbReference type="OrthoDB" id="5769107at2"/>
<keyword evidence="2" id="KW-0732">Signal</keyword>
<dbReference type="InterPro" id="IPR009742">
    <property type="entry name" value="Curlin_rpt"/>
</dbReference>
<protein>
    <recommendedName>
        <fullName evidence="6">Minor curlin subunit CsgB</fullName>
    </recommendedName>
</protein>
<dbReference type="GO" id="GO:0007155">
    <property type="term" value="P:cell adhesion"/>
    <property type="evidence" value="ECO:0007669"/>
    <property type="project" value="InterPro"/>
</dbReference>
<dbReference type="EMBL" id="AP017372">
    <property type="protein sequence ID" value="BAU58257.2"/>
    <property type="molecule type" value="Genomic_DNA"/>
</dbReference>